<evidence type="ECO:0000313" key="1">
    <source>
        <dbReference type="EMBL" id="ETO07439.1"/>
    </source>
</evidence>
<keyword evidence="2" id="KW-1185">Reference proteome</keyword>
<dbReference type="EMBL" id="ASPP01026167">
    <property type="protein sequence ID" value="ETO07439.1"/>
    <property type="molecule type" value="Genomic_DNA"/>
</dbReference>
<evidence type="ECO:0000313" key="2">
    <source>
        <dbReference type="Proteomes" id="UP000023152"/>
    </source>
</evidence>
<accession>X6M0Q7</accession>
<proteinExistence type="predicted"/>
<organism evidence="1 2">
    <name type="scientific">Reticulomyxa filosa</name>
    <dbReference type="NCBI Taxonomy" id="46433"/>
    <lineage>
        <taxon>Eukaryota</taxon>
        <taxon>Sar</taxon>
        <taxon>Rhizaria</taxon>
        <taxon>Retaria</taxon>
        <taxon>Foraminifera</taxon>
        <taxon>Monothalamids</taxon>
        <taxon>Reticulomyxidae</taxon>
        <taxon>Reticulomyxa</taxon>
    </lineage>
</organism>
<dbReference type="Proteomes" id="UP000023152">
    <property type="component" value="Unassembled WGS sequence"/>
</dbReference>
<protein>
    <submittedName>
        <fullName evidence="1">Uncharacterized protein</fullName>
    </submittedName>
</protein>
<reference evidence="1 2" key="1">
    <citation type="journal article" date="2013" name="Curr. Biol.">
        <title>The Genome of the Foraminiferan Reticulomyxa filosa.</title>
        <authorList>
            <person name="Glockner G."/>
            <person name="Hulsmann N."/>
            <person name="Schleicher M."/>
            <person name="Noegel A.A."/>
            <person name="Eichinger L."/>
            <person name="Gallinger C."/>
            <person name="Pawlowski J."/>
            <person name="Sierra R."/>
            <person name="Euteneuer U."/>
            <person name="Pillet L."/>
            <person name="Moustafa A."/>
            <person name="Platzer M."/>
            <person name="Groth M."/>
            <person name="Szafranski K."/>
            <person name="Schliwa M."/>
        </authorList>
    </citation>
    <scope>NUCLEOTIDE SEQUENCE [LARGE SCALE GENOMIC DNA]</scope>
</reference>
<comment type="caution">
    <text evidence="1">The sequence shown here is derived from an EMBL/GenBank/DDBJ whole genome shotgun (WGS) entry which is preliminary data.</text>
</comment>
<gene>
    <name evidence="1" type="ORF">RFI_29953</name>
</gene>
<dbReference type="AlphaFoldDB" id="X6M0Q7"/>
<sequence length="168" mass="18975">MSDDPFPATPKHSVLIHYGLGDAQVSWLGAEEIGRALNAYMFESNVAEYNETLFGFQFIPDSKVINVTQFPGSHLIQGWNFNEPQVPFVNRPPDCADDTHEFTRRQATAIQANHVFWTQGLIYNACNGSCNGEPTEISEKDYVNKFKFDAINHRPHLKPGILKPPQRV</sequence>
<name>X6M0Q7_RETFI</name>